<evidence type="ECO:0000256" key="3">
    <source>
        <dbReference type="ARBA" id="ARBA00022701"/>
    </source>
</evidence>
<dbReference type="Pfam" id="PF03133">
    <property type="entry name" value="TTL"/>
    <property type="match status" value="1"/>
</dbReference>
<dbReference type="PANTHER" id="PTHR12241:SF161">
    <property type="entry name" value="TUBULIN POLYGLUTAMYLASE TTLL6"/>
    <property type="match status" value="1"/>
</dbReference>
<proteinExistence type="inferred from homology"/>
<sequence length="640" mass="74284">MLGRNSRSSLPLNYSDESSDISNDSEKSTSYQITESNTTNHIIQNFNKEIMQLLARPKTKKKRKISVCLTNCRYDVVRKTVNRFGYKEVGDAENWNLYWTDLSISIERCKEMKRYQRINHFPGMLEICRKDLLARNLNRMKRLFPKDYSFFPKTWCLPADLGEALAYSRLKKNKTFILKPDAGCQGRGIYIAKTLKDIKPSEKMVCQVYISRPFLIDGYKFDLRVYTLITSCDPLRIYVYKEGLCRFATSRYKEPSVVNLSNVFMHLTNYAVNKHSRTFNFDNEIGSKRKLTWLSNYLRSLGHDVDKMWHRIDDLIIKSVICAWPVLKHSYMACFPNHDVIPACCELLGTDIILDKRLNPQLLEINHSPSFHTDTKLDCEVKEGLLEDMFNMLNLQHCDKRKIMREDKKRIRDRLLHGSNKEGTTEMRCFADYYKHEVNHKGHFRLVYPTTHSDAVYGKLFNQGQGSLYCDTICSKARESAQTALRDEIILKAKLEAARRVAPLRPAQKSKSASPRLSISKNSLRPIQFVTKSSFLPQTIVDSEEKERLQRLAQRDFLVRSYGLIEIIYFSLKKNGALRPQDEIKYSVYAKPRAIEQSSNIPREGPAISDLLEGIKDKELQMSHIHQPLITTIKKSASNY</sequence>
<protein>
    <submittedName>
        <fullName evidence="7">Uncharacterized protein</fullName>
    </submittedName>
</protein>
<keyword evidence="8" id="KW-1185">Reference proteome</keyword>
<dbReference type="EMBL" id="JARPUR010000002">
    <property type="protein sequence ID" value="KAK4881494.1"/>
    <property type="molecule type" value="Genomic_DNA"/>
</dbReference>
<dbReference type="GO" id="GO:0015631">
    <property type="term" value="F:tubulin binding"/>
    <property type="evidence" value="ECO:0007669"/>
    <property type="project" value="TreeGrafter"/>
</dbReference>
<feature type="compositionally biased region" description="Polar residues" evidence="6">
    <location>
        <begin position="1"/>
        <end position="12"/>
    </location>
</feature>
<dbReference type="Proteomes" id="UP001353858">
    <property type="component" value="Unassembled WGS sequence"/>
</dbReference>
<name>A0AAN7PYY3_9COLE</name>
<evidence type="ECO:0000256" key="4">
    <source>
        <dbReference type="ARBA" id="ARBA00022741"/>
    </source>
</evidence>
<keyword evidence="4" id="KW-0547">Nucleotide-binding</keyword>
<organism evidence="7 8">
    <name type="scientific">Aquatica leii</name>
    <dbReference type="NCBI Taxonomy" id="1421715"/>
    <lineage>
        <taxon>Eukaryota</taxon>
        <taxon>Metazoa</taxon>
        <taxon>Ecdysozoa</taxon>
        <taxon>Arthropoda</taxon>
        <taxon>Hexapoda</taxon>
        <taxon>Insecta</taxon>
        <taxon>Pterygota</taxon>
        <taxon>Neoptera</taxon>
        <taxon>Endopterygota</taxon>
        <taxon>Coleoptera</taxon>
        <taxon>Polyphaga</taxon>
        <taxon>Elateriformia</taxon>
        <taxon>Elateroidea</taxon>
        <taxon>Lampyridae</taxon>
        <taxon>Luciolinae</taxon>
        <taxon>Aquatica</taxon>
    </lineage>
</organism>
<dbReference type="GO" id="GO:0000226">
    <property type="term" value="P:microtubule cytoskeleton organization"/>
    <property type="evidence" value="ECO:0007669"/>
    <property type="project" value="TreeGrafter"/>
</dbReference>
<keyword evidence="5" id="KW-0067">ATP-binding</keyword>
<evidence type="ECO:0000313" key="7">
    <source>
        <dbReference type="EMBL" id="KAK4881494.1"/>
    </source>
</evidence>
<dbReference type="PANTHER" id="PTHR12241">
    <property type="entry name" value="TUBULIN POLYGLUTAMYLASE"/>
    <property type="match status" value="1"/>
</dbReference>
<evidence type="ECO:0000313" key="8">
    <source>
        <dbReference type="Proteomes" id="UP001353858"/>
    </source>
</evidence>
<keyword evidence="3" id="KW-0493">Microtubule</keyword>
<dbReference type="GO" id="GO:0005874">
    <property type="term" value="C:microtubule"/>
    <property type="evidence" value="ECO:0007669"/>
    <property type="project" value="UniProtKB-KW"/>
</dbReference>
<keyword evidence="2" id="KW-0436">Ligase</keyword>
<evidence type="ECO:0000256" key="5">
    <source>
        <dbReference type="ARBA" id="ARBA00022840"/>
    </source>
</evidence>
<accession>A0AAN7PYY3</accession>
<evidence type="ECO:0000256" key="2">
    <source>
        <dbReference type="ARBA" id="ARBA00022598"/>
    </source>
</evidence>
<dbReference type="GO" id="GO:0070740">
    <property type="term" value="F:tubulin-glutamic acid ligase activity"/>
    <property type="evidence" value="ECO:0007669"/>
    <property type="project" value="TreeGrafter"/>
</dbReference>
<reference evidence="8" key="1">
    <citation type="submission" date="2023-01" db="EMBL/GenBank/DDBJ databases">
        <title>Key to firefly adult light organ development and bioluminescence: homeobox transcription factors regulate luciferase expression and transportation to peroxisome.</title>
        <authorList>
            <person name="Fu X."/>
        </authorList>
    </citation>
    <scope>NUCLEOTIDE SEQUENCE [LARGE SCALE GENOMIC DNA]</scope>
</reference>
<feature type="region of interest" description="Disordered" evidence="6">
    <location>
        <begin position="1"/>
        <end position="33"/>
    </location>
</feature>
<dbReference type="GO" id="GO:0036064">
    <property type="term" value="C:ciliary basal body"/>
    <property type="evidence" value="ECO:0007669"/>
    <property type="project" value="TreeGrafter"/>
</dbReference>
<dbReference type="AlphaFoldDB" id="A0AAN7PYY3"/>
<evidence type="ECO:0000256" key="1">
    <source>
        <dbReference type="ARBA" id="ARBA00006820"/>
    </source>
</evidence>
<gene>
    <name evidence="7" type="ORF">RN001_004813</name>
</gene>
<comment type="similarity">
    <text evidence="1">Belongs to the tubulin--tyrosine ligase family.</text>
</comment>
<dbReference type="GO" id="GO:0005524">
    <property type="term" value="F:ATP binding"/>
    <property type="evidence" value="ECO:0007669"/>
    <property type="project" value="UniProtKB-KW"/>
</dbReference>
<comment type="caution">
    <text evidence="7">The sequence shown here is derived from an EMBL/GenBank/DDBJ whole genome shotgun (WGS) entry which is preliminary data.</text>
</comment>
<dbReference type="Gene3D" id="3.30.470.20">
    <property type="entry name" value="ATP-grasp fold, B domain"/>
    <property type="match status" value="1"/>
</dbReference>
<dbReference type="SUPFAM" id="SSF56059">
    <property type="entry name" value="Glutathione synthetase ATP-binding domain-like"/>
    <property type="match status" value="1"/>
</dbReference>
<dbReference type="PROSITE" id="PS51221">
    <property type="entry name" value="TTL"/>
    <property type="match status" value="1"/>
</dbReference>
<dbReference type="InterPro" id="IPR004344">
    <property type="entry name" value="TTL/TTLL_fam"/>
</dbReference>
<evidence type="ECO:0000256" key="6">
    <source>
        <dbReference type="SAM" id="MobiDB-lite"/>
    </source>
</evidence>
<dbReference type="FunFam" id="3.30.470.20:FF:000009">
    <property type="entry name" value="tubulin polyglutamylase TTLL5 isoform X1"/>
    <property type="match status" value="1"/>
</dbReference>